<comment type="caution">
    <text evidence="3">The sequence shown here is derived from an EMBL/GenBank/DDBJ whole genome shotgun (WGS) entry which is preliminary data.</text>
</comment>
<dbReference type="OrthoDB" id="202346at2759"/>
<evidence type="ECO:0000256" key="1">
    <source>
        <dbReference type="SAM" id="MobiDB-lite"/>
    </source>
</evidence>
<protein>
    <recommendedName>
        <fullName evidence="2">3'-5' exonuclease domain-containing protein</fullName>
    </recommendedName>
</protein>
<dbReference type="Pfam" id="PF01612">
    <property type="entry name" value="DNA_pol_A_exo1"/>
    <property type="match status" value="1"/>
</dbReference>
<feature type="compositionally biased region" description="Polar residues" evidence="1">
    <location>
        <begin position="1"/>
        <end position="13"/>
    </location>
</feature>
<dbReference type="AlphaFoldDB" id="A0A9W7F7M3"/>
<dbReference type="Proteomes" id="UP001165122">
    <property type="component" value="Unassembled WGS sequence"/>
</dbReference>
<dbReference type="InterPro" id="IPR002562">
    <property type="entry name" value="3'-5'_exonuclease_dom"/>
</dbReference>
<organism evidence="3 4">
    <name type="scientific">Triparma laevis f. longispina</name>
    <dbReference type="NCBI Taxonomy" id="1714387"/>
    <lineage>
        <taxon>Eukaryota</taxon>
        <taxon>Sar</taxon>
        <taxon>Stramenopiles</taxon>
        <taxon>Ochrophyta</taxon>
        <taxon>Bolidophyceae</taxon>
        <taxon>Parmales</taxon>
        <taxon>Triparmaceae</taxon>
        <taxon>Triparma</taxon>
    </lineage>
</organism>
<dbReference type="GO" id="GO:0006139">
    <property type="term" value="P:nucleobase-containing compound metabolic process"/>
    <property type="evidence" value="ECO:0007669"/>
    <property type="project" value="InterPro"/>
</dbReference>
<proteinExistence type="predicted"/>
<dbReference type="InterPro" id="IPR036397">
    <property type="entry name" value="RNaseH_sf"/>
</dbReference>
<evidence type="ECO:0000259" key="2">
    <source>
        <dbReference type="Pfam" id="PF01612"/>
    </source>
</evidence>
<dbReference type="GO" id="GO:0008408">
    <property type="term" value="F:3'-5' exonuclease activity"/>
    <property type="evidence" value="ECO:0007669"/>
    <property type="project" value="InterPro"/>
</dbReference>
<sequence length="395" mass="43235">MSSFTAGSSAPSKSSRRKGAGPGPIPAKTSGHCKECNQTLPKASFSPSQWKKETSYNRGGGASCTSCINKRLNITPTTTTTSPKSQTESFYMLEDLMSTLNVKIQIVENFHPQIPNSIADQKARRNLKAYTLLTRDLLRQEQSGGGSFLGVDCEGTDSQKFSHLPNKAGCMMIQVSSPNVVVVECITSKRGDGRGKGVGLSLPLRDILCDPKITKVFCDQSGDVKALNAEMDLNEVLSCVGSPLAPSNYVEKSKVENITDVQVMAKNKGSNVKKAGLAQVVSYGCGVEVRKQNFKKNAWWRLKSVEEMVNARGFTTYAAADAWGTWLAMLYLKNWRDSEGDEQDAEDRKCSSYDQLCEEIGTFQDGNPLRILDFMGDVDERDRVDPKLRPKGASP</sequence>
<keyword evidence="4" id="KW-1185">Reference proteome</keyword>
<dbReference type="SUPFAM" id="SSF53098">
    <property type="entry name" value="Ribonuclease H-like"/>
    <property type="match status" value="1"/>
</dbReference>
<accession>A0A9W7F7M3</accession>
<reference evidence="4" key="1">
    <citation type="journal article" date="2023" name="Commun. Biol.">
        <title>Genome analysis of Parmales, the sister group of diatoms, reveals the evolutionary specialization of diatoms from phago-mixotrophs to photoautotrophs.</title>
        <authorList>
            <person name="Ban H."/>
            <person name="Sato S."/>
            <person name="Yoshikawa S."/>
            <person name="Yamada K."/>
            <person name="Nakamura Y."/>
            <person name="Ichinomiya M."/>
            <person name="Sato N."/>
            <person name="Blanc-Mathieu R."/>
            <person name="Endo H."/>
            <person name="Kuwata A."/>
            <person name="Ogata H."/>
        </authorList>
    </citation>
    <scope>NUCLEOTIDE SEQUENCE [LARGE SCALE GENOMIC DNA]</scope>
    <source>
        <strain evidence="4">NIES 3700</strain>
    </source>
</reference>
<dbReference type="EMBL" id="BRXW01000071">
    <property type="protein sequence ID" value="GMI04283.1"/>
    <property type="molecule type" value="Genomic_DNA"/>
</dbReference>
<gene>
    <name evidence="3" type="ORF">TrLO_g11517</name>
</gene>
<evidence type="ECO:0000313" key="3">
    <source>
        <dbReference type="EMBL" id="GMI04283.1"/>
    </source>
</evidence>
<evidence type="ECO:0000313" key="4">
    <source>
        <dbReference type="Proteomes" id="UP001165122"/>
    </source>
</evidence>
<name>A0A9W7F7M3_9STRA</name>
<dbReference type="Gene3D" id="3.30.420.10">
    <property type="entry name" value="Ribonuclease H-like superfamily/Ribonuclease H"/>
    <property type="match status" value="1"/>
</dbReference>
<feature type="region of interest" description="Disordered" evidence="1">
    <location>
        <begin position="1"/>
        <end position="33"/>
    </location>
</feature>
<feature type="domain" description="3'-5' exonuclease" evidence="2">
    <location>
        <begin position="148"/>
        <end position="325"/>
    </location>
</feature>
<dbReference type="GO" id="GO:0003676">
    <property type="term" value="F:nucleic acid binding"/>
    <property type="evidence" value="ECO:0007669"/>
    <property type="project" value="InterPro"/>
</dbReference>
<dbReference type="InterPro" id="IPR012337">
    <property type="entry name" value="RNaseH-like_sf"/>
</dbReference>